<dbReference type="EMBL" id="ABOX02000001">
    <property type="protein sequence ID" value="EEF63378.1"/>
    <property type="molecule type" value="Genomic_DNA"/>
</dbReference>
<evidence type="ECO:0000256" key="2">
    <source>
        <dbReference type="ARBA" id="ARBA00023125"/>
    </source>
</evidence>
<evidence type="ECO:0000313" key="6">
    <source>
        <dbReference type="EMBL" id="EEF63378.1"/>
    </source>
</evidence>
<dbReference type="Gene3D" id="3.40.50.2300">
    <property type="match status" value="1"/>
</dbReference>
<name>B9XA37_PEDPL</name>
<gene>
    <name evidence="6" type="ORF">Cflav_PD6013</name>
</gene>
<dbReference type="GO" id="GO:0006355">
    <property type="term" value="P:regulation of DNA-templated transcription"/>
    <property type="evidence" value="ECO:0007669"/>
    <property type="project" value="InterPro"/>
</dbReference>
<dbReference type="InterPro" id="IPR001789">
    <property type="entry name" value="Sig_transdc_resp-reg_receiver"/>
</dbReference>
<dbReference type="STRING" id="320771.Cflav_PD6013"/>
<dbReference type="CDD" id="cd06170">
    <property type="entry name" value="LuxR_C_like"/>
    <property type="match status" value="1"/>
</dbReference>
<dbReference type="InterPro" id="IPR039420">
    <property type="entry name" value="WalR-like"/>
</dbReference>
<dbReference type="InterPro" id="IPR011006">
    <property type="entry name" value="CheY-like_superfamily"/>
</dbReference>
<dbReference type="InterPro" id="IPR000792">
    <property type="entry name" value="Tscrpt_reg_LuxR_C"/>
</dbReference>
<evidence type="ECO:0000259" key="4">
    <source>
        <dbReference type="PROSITE" id="PS50043"/>
    </source>
</evidence>
<keyword evidence="2" id="KW-0238">DNA-binding</keyword>
<dbReference type="Pfam" id="PF00196">
    <property type="entry name" value="GerE"/>
    <property type="match status" value="1"/>
</dbReference>
<dbReference type="GO" id="GO:0000160">
    <property type="term" value="P:phosphorelay signal transduction system"/>
    <property type="evidence" value="ECO:0007669"/>
    <property type="project" value="InterPro"/>
</dbReference>
<dbReference type="PRINTS" id="PR00038">
    <property type="entry name" value="HTHLUXR"/>
</dbReference>
<feature type="domain" description="Response regulatory" evidence="5">
    <location>
        <begin position="21"/>
        <end position="137"/>
    </location>
</feature>
<feature type="modified residue" description="4-aspartylphosphate" evidence="3">
    <location>
        <position position="72"/>
    </location>
</feature>
<feature type="domain" description="HTH luxR-type" evidence="4">
    <location>
        <begin position="167"/>
        <end position="231"/>
    </location>
</feature>
<organism evidence="6 7">
    <name type="scientific">Pedosphaera parvula (strain Ellin514)</name>
    <dbReference type="NCBI Taxonomy" id="320771"/>
    <lineage>
        <taxon>Bacteria</taxon>
        <taxon>Pseudomonadati</taxon>
        <taxon>Verrucomicrobiota</taxon>
        <taxon>Pedosphaerae</taxon>
        <taxon>Pedosphaerales</taxon>
        <taxon>Pedosphaeraceae</taxon>
        <taxon>Pedosphaera</taxon>
    </lineage>
</organism>
<dbReference type="InterPro" id="IPR016032">
    <property type="entry name" value="Sig_transdc_resp-reg_C-effctor"/>
</dbReference>
<protein>
    <submittedName>
        <fullName evidence="6">Two component transcriptional regulator, LuxR family</fullName>
    </submittedName>
</protein>
<dbReference type="InterPro" id="IPR058245">
    <property type="entry name" value="NreC/VraR/RcsB-like_REC"/>
</dbReference>
<accession>B9XA37</accession>
<dbReference type="GO" id="GO:0003677">
    <property type="term" value="F:DNA binding"/>
    <property type="evidence" value="ECO:0007669"/>
    <property type="project" value="UniProtKB-KW"/>
</dbReference>
<dbReference type="PROSITE" id="PS50110">
    <property type="entry name" value="RESPONSE_REGULATORY"/>
    <property type="match status" value="1"/>
</dbReference>
<keyword evidence="7" id="KW-1185">Reference proteome</keyword>
<evidence type="ECO:0000259" key="5">
    <source>
        <dbReference type="PROSITE" id="PS50110"/>
    </source>
</evidence>
<dbReference type="CDD" id="cd17535">
    <property type="entry name" value="REC_NarL-like"/>
    <property type="match status" value="1"/>
</dbReference>
<dbReference type="AlphaFoldDB" id="B9XA37"/>
<reference evidence="6 7" key="1">
    <citation type="journal article" date="2011" name="J. Bacteriol.">
        <title>Genome sequence of 'Pedosphaera parvula' Ellin514, an aerobic Verrucomicrobial isolate from pasture soil.</title>
        <authorList>
            <person name="Kant R."/>
            <person name="van Passel M.W."/>
            <person name="Sangwan P."/>
            <person name="Palva A."/>
            <person name="Lucas S."/>
            <person name="Copeland A."/>
            <person name="Lapidus A."/>
            <person name="Glavina Del Rio T."/>
            <person name="Dalin E."/>
            <person name="Tice H."/>
            <person name="Bruce D."/>
            <person name="Goodwin L."/>
            <person name="Pitluck S."/>
            <person name="Chertkov O."/>
            <person name="Larimer F.W."/>
            <person name="Land M.L."/>
            <person name="Hauser L."/>
            <person name="Brettin T.S."/>
            <person name="Detter J.C."/>
            <person name="Han S."/>
            <person name="de Vos W.M."/>
            <person name="Janssen P.H."/>
            <person name="Smidt H."/>
        </authorList>
    </citation>
    <scope>NUCLEOTIDE SEQUENCE [LARGE SCALE GENOMIC DNA]</scope>
    <source>
        <strain evidence="6 7">Ellin514</strain>
    </source>
</reference>
<dbReference type="Proteomes" id="UP000003688">
    <property type="component" value="Unassembled WGS sequence"/>
</dbReference>
<evidence type="ECO:0000313" key="7">
    <source>
        <dbReference type="Proteomes" id="UP000003688"/>
    </source>
</evidence>
<sequence>MWYGGQMPKRYMSRRVNKTIQVALVEDDAGVRANLASMIDCAPGFQCRGAYPDAMTALKGIPANRPDVVLMDINMPGMLGTECVSRLKNVAPTLPVLMLTVYDDSEQIFKSLMAGATGYLLKRTPKDKLLEAIREIASGGAPMSRQIARRVVQFFQEIKQEPKEITRAPEIKSLTEREEQVLALLSKGHAYKEIADLLNISFETVRTHVRTIYDKLHVHSRTEATLKYLGR</sequence>
<dbReference type="Pfam" id="PF00072">
    <property type="entry name" value="Response_reg"/>
    <property type="match status" value="1"/>
</dbReference>
<comment type="caution">
    <text evidence="6">The sequence shown here is derived from an EMBL/GenBank/DDBJ whole genome shotgun (WGS) entry which is preliminary data.</text>
</comment>
<evidence type="ECO:0000256" key="3">
    <source>
        <dbReference type="PROSITE-ProRule" id="PRU00169"/>
    </source>
</evidence>
<dbReference type="PANTHER" id="PTHR43214">
    <property type="entry name" value="TWO-COMPONENT RESPONSE REGULATOR"/>
    <property type="match status" value="1"/>
</dbReference>
<dbReference type="SMART" id="SM00448">
    <property type="entry name" value="REC"/>
    <property type="match status" value="1"/>
</dbReference>
<dbReference type="SMART" id="SM00421">
    <property type="entry name" value="HTH_LUXR"/>
    <property type="match status" value="1"/>
</dbReference>
<keyword evidence="1 3" id="KW-0597">Phosphoprotein</keyword>
<proteinExistence type="predicted"/>
<evidence type="ECO:0000256" key="1">
    <source>
        <dbReference type="ARBA" id="ARBA00022553"/>
    </source>
</evidence>
<dbReference type="SUPFAM" id="SSF52172">
    <property type="entry name" value="CheY-like"/>
    <property type="match status" value="1"/>
</dbReference>
<dbReference type="SUPFAM" id="SSF46894">
    <property type="entry name" value="C-terminal effector domain of the bipartite response regulators"/>
    <property type="match status" value="1"/>
</dbReference>
<dbReference type="PROSITE" id="PS50043">
    <property type="entry name" value="HTH_LUXR_2"/>
    <property type="match status" value="1"/>
</dbReference>